<dbReference type="RefSeq" id="WP_302710474.1">
    <property type="nucleotide sequence ID" value="NZ_JAULSC010000294.1"/>
</dbReference>
<sequence>VRVFPGNFADYLWRKQGGPEKEPTLDDVFARVPPAEPVPIPSQAPAKRINPIQLKQMQDQAQELEAQVGELEAQIQQAELSLSDFVGPEEA</sequence>
<feature type="coiled-coil region" evidence="1">
    <location>
        <begin position="54"/>
        <end position="81"/>
    </location>
</feature>
<name>A0ABT8TWA6_9ACTN</name>
<dbReference type="EMBL" id="JAULSC010000294">
    <property type="protein sequence ID" value="MDO3398239.1"/>
    <property type="molecule type" value="Genomic_DNA"/>
</dbReference>
<keyword evidence="1" id="KW-0175">Coiled coil</keyword>
<feature type="non-terminal residue" evidence="2">
    <location>
        <position position="91"/>
    </location>
</feature>
<keyword evidence="3" id="KW-1185">Reference proteome</keyword>
<gene>
    <name evidence="2" type="ORF">QWJ41_21190</name>
</gene>
<proteinExistence type="predicted"/>
<reference evidence="2" key="1">
    <citation type="submission" date="2023-06" db="EMBL/GenBank/DDBJ databases">
        <title>Genome sequence of Nocardioides sp. SOB44.</title>
        <authorList>
            <person name="Zhang G."/>
        </authorList>
    </citation>
    <scope>NUCLEOTIDE SEQUENCE</scope>
    <source>
        <strain evidence="2">SOB44</strain>
    </source>
</reference>
<comment type="caution">
    <text evidence="2">The sequence shown here is derived from an EMBL/GenBank/DDBJ whole genome shotgun (WGS) entry which is preliminary data.</text>
</comment>
<evidence type="ECO:0000313" key="2">
    <source>
        <dbReference type="EMBL" id="MDO3398239.1"/>
    </source>
</evidence>
<accession>A0ABT8TWA6</accession>
<organism evidence="2 3">
    <name type="scientific">Nocardioides cremeus</name>
    <dbReference type="NCBI Taxonomy" id="3058044"/>
    <lineage>
        <taxon>Bacteria</taxon>
        <taxon>Bacillati</taxon>
        <taxon>Actinomycetota</taxon>
        <taxon>Actinomycetes</taxon>
        <taxon>Propionibacteriales</taxon>
        <taxon>Nocardioidaceae</taxon>
        <taxon>Nocardioides</taxon>
    </lineage>
</organism>
<feature type="non-terminal residue" evidence="2">
    <location>
        <position position="1"/>
    </location>
</feature>
<protein>
    <submittedName>
        <fullName evidence="2">Uncharacterized protein</fullName>
    </submittedName>
</protein>
<dbReference type="Proteomes" id="UP001168363">
    <property type="component" value="Unassembled WGS sequence"/>
</dbReference>
<evidence type="ECO:0000256" key="1">
    <source>
        <dbReference type="SAM" id="Coils"/>
    </source>
</evidence>
<evidence type="ECO:0000313" key="3">
    <source>
        <dbReference type="Proteomes" id="UP001168363"/>
    </source>
</evidence>